<organism evidence="1 2">
    <name type="scientific">Paramuricea clavata</name>
    <name type="common">Red gorgonian</name>
    <name type="synonym">Violescent sea-whip</name>
    <dbReference type="NCBI Taxonomy" id="317549"/>
    <lineage>
        <taxon>Eukaryota</taxon>
        <taxon>Metazoa</taxon>
        <taxon>Cnidaria</taxon>
        <taxon>Anthozoa</taxon>
        <taxon>Octocorallia</taxon>
        <taxon>Malacalcyonacea</taxon>
        <taxon>Plexauridae</taxon>
        <taxon>Paramuricea</taxon>
    </lineage>
</organism>
<reference evidence="1" key="1">
    <citation type="submission" date="2020-04" db="EMBL/GenBank/DDBJ databases">
        <authorList>
            <person name="Alioto T."/>
            <person name="Alioto T."/>
            <person name="Gomez Garrido J."/>
        </authorList>
    </citation>
    <scope>NUCLEOTIDE SEQUENCE</scope>
    <source>
        <strain evidence="1">A484AB</strain>
    </source>
</reference>
<sequence length="130" mass="15224">MTFVTGLIAPIKCELHNINPHTFVIKKNEAGKIVLRYKHWSGDTEWLPSKDACDGIEILKEDLSVLKDVPSLLSSSPDKVDLEHLRRDIPKFLKNSRVINDEQKEWWQTFFEKADEMYMWPGHNRFVKTV</sequence>
<evidence type="ECO:0000313" key="1">
    <source>
        <dbReference type="EMBL" id="CAB4019144.1"/>
    </source>
</evidence>
<dbReference type="EMBL" id="CACRXK020010317">
    <property type="protein sequence ID" value="CAB4019144.1"/>
    <property type="molecule type" value="Genomic_DNA"/>
</dbReference>
<proteinExistence type="predicted"/>
<evidence type="ECO:0000313" key="2">
    <source>
        <dbReference type="Proteomes" id="UP001152795"/>
    </source>
</evidence>
<protein>
    <submittedName>
        <fullName evidence="1">Uncharacterized protein</fullName>
    </submittedName>
</protein>
<accession>A0A7D9J149</accession>
<keyword evidence="2" id="KW-1185">Reference proteome</keyword>
<name>A0A7D9J149_PARCT</name>
<dbReference type="AlphaFoldDB" id="A0A7D9J149"/>
<comment type="caution">
    <text evidence="1">The sequence shown here is derived from an EMBL/GenBank/DDBJ whole genome shotgun (WGS) entry which is preliminary data.</text>
</comment>
<dbReference type="Proteomes" id="UP001152795">
    <property type="component" value="Unassembled WGS sequence"/>
</dbReference>
<gene>
    <name evidence="1" type="ORF">PACLA_8A050070</name>
</gene>